<evidence type="ECO:0000256" key="4">
    <source>
        <dbReference type="ARBA" id="ARBA00022840"/>
    </source>
</evidence>
<dbReference type="GO" id="GO:0016787">
    <property type="term" value="F:hydrolase activity"/>
    <property type="evidence" value="ECO:0007669"/>
    <property type="project" value="UniProtKB-KW"/>
</dbReference>
<dbReference type="InterPro" id="IPR013632">
    <property type="entry name" value="Rad51_C"/>
</dbReference>
<feature type="compositionally biased region" description="Polar residues" evidence="7">
    <location>
        <begin position="294"/>
        <end position="330"/>
    </location>
</feature>
<keyword evidence="5" id="KW-0234">DNA repair</keyword>
<evidence type="ECO:0000256" key="6">
    <source>
        <dbReference type="ARBA" id="ARBA00023242"/>
    </source>
</evidence>
<dbReference type="PANTHER" id="PTHR22942">
    <property type="entry name" value="RECA/RAD51/RADA DNA STRAND-PAIRING FAMILY MEMBER"/>
    <property type="match status" value="1"/>
</dbReference>
<dbReference type="InterPro" id="IPR020588">
    <property type="entry name" value="RecA_ATP-bd"/>
</dbReference>
<feature type="domain" description="RecA family profile 1" evidence="8">
    <location>
        <begin position="95"/>
        <end position="276"/>
    </location>
</feature>
<dbReference type="RefSeq" id="XP_064766442.1">
    <property type="nucleotide sequence ID" value="XM_064913464.1"/>
</dbReference>
<proteinExistence type="predicted"/>
<evidence type="ECO:0000256" key="2">
    <source>
        <dbReference type="ARBA" id="ARBA00022741"/>
    </source>
</evidence>
<dbReference type="PROSITE" id="PS50162">
    <property type="entry name" value="RECA_2"/>
    <property type="match status" value="1"/>
</dbReference>
<name>A0ABR1F0P1_9ASCO</name>
<keyword evidence="6" id="KW-0539">Nucleus</keyword>
<dbReference type="Pfam" id="PF08423">
    <property type="entry name" value="Rad51"/>
    <property type="match status" value="1"/>
</dbReference>
<evidence type="ECO:0000256" key="5">
    <source>
        <dbReference type="ARBA" id="ARBA00023204"/>
    </source>
</evidence>
<dbReference type="GeneID" id="90038976"/>
<dbReference type="EMBL" id="JBBJBU010000012">
    <property type="protein sequence ID" value="KAK7203409.1"/>
    <property type="molecule type" value="Genomic_DNA"/>
</dbReference>
<gene>
    <name evidence="9" type="ORF">BZA70DRAFT_283635</name>
</gene>
<evidence type="ECO:0000313" key="9">
    <source>
        <dbReference type="EMBL" id="KAK7203409.1"/>
    </source>
</evidence>
<accession>A0ABR1F0P1</accession>
<keyword evidence="10" id="KW-1185">Reference proteome</keyword>
<evidence type="ECO:0000313" key="10">
    <source>
        <dbReference type="Proteomes" id="UP001498771"/>
    </source>
</evidence>
<organism evidence="9 10">
    <name type="scientific">Myxozyma melibiosi</name>
    <dbReference type="NCBI Taxonomy" id="54550"/>
    <lineage>
        <taxon>Eukaryota</taxon>
        <taxon>Fungi</taxon>
        <taxon>Dikarya</taxon>
        <taxon>Ascomycota</taxon>
        <taxon>Saccharomycotina</taxon>
        <taxon>Lipomycetes</taxon>
        <taxon>Lipomycetales</taxon>
        <taxon>Lipomycetaceae</taxon>
        <taxon>Myxozyma</taxon>
    </lineage>
</organism>
<dbReference type="InterPro" id="IPR047348">
    <property type="entry name" value="XRCC3-like_C"/>
</dbReference>
<evidence type="ECO:0000256" key="1">
    <source>
        <dbReference type="ARBA" id="ARBA00004123"/>
    </source>
</evidence>
<protein>
    <submittedName>
        <fullName evidence="9">P-loop containing nucleoside triphosphate hydrolase protein</fullName>
    </submittedName>
</protein>
<keyword evidence="2" id="KW-0547">Nucleotide-binding</keyword>
<feature type="region of interest" description="Disordered" evidence="7">
    <location>
        <begin position="294"/>
        <end position="341"/>
    </location>
</feature>
<evidence type="ECO:0000256" key="7">
    <source>
        <dbReference type="SAM" id="MobiDB-lite"/>
    </source>
</evidence>
<keyword evidence="3" id="KW-0227">DNA damage</keyword>
<comment type="caution">
    <text evidence="9">The sequence shown here is derived from an EMBL/GenBank/DDBJ whole genome shotgun (WGS) entry which is preliminary data.</text>
</comment>
<comment type="subcellular location">
    <subcellularLocation>
        <location evidence="1">Nucleus</location>
    </subcellularLocation>
</comment>
<evidence type="ECO:0000256" key="3">
    <source>
        <dbReference type="ARBA" id="ARBA00022763"/>
    </source>
</evidence>
<dbReference type="PANTHER" id="PTHR22942:SF66">
    <property type="entry name" value="RE19845P"/>
    <property type="match status" value="1"/>
</dbReference>
<dbReference type="CDD" id="cd19491">
    <property type="entry name" value="XRCC3"/>
    <property type="match status" value="1"/>
</dbReference>
<keyword evidence="4" id="KW-0067">ATP-binding</keyword>
<evidence type="ECO:0000259" key="8">
    <source>
        <dbReference type="PROSITE" id="PS50162"/>
    </source>
</evidence>
<reference evidence="9 10" key="1">
    <citation type="submission" date="2024-03" db="EMBL/GenBank/DDBJ databases">
        <title>Genome-scale model development and genomic sequencing of the oleaginous clade Lipomyces.</title>
        <authorList>
            <consortium name="Lawrence Berkeley National Laboratory"/>
            <person name="Czajka J.J."/>
            <person name="Han Y."/>
            <person name="Kim J."/>
            <person name="Mondo S.J."/>
            <person name="Hofstad B.A."/>
            <person name="Robles A."/>
            <person name="Haridas S."/>
            <person name="Riley R."/>
            <person name="LaButti K."/>
            <person name="Pangilinan J."/>
            <person name="Andreopoulos W."/>
            <person name="Lipzen A."/>
            <person name="Yan J."/>
            <person name="Wang M."/>
            <person name="Ng V."/>
            <person name="Grigoriev I.V."/>
            <person name="Spatafora J.W."/>
            <person name="Magnuson J.K."/>
            <person name="Baker S.E."/>
            <person name="Pomraning K.R."/>
        </authorList>
    </citation>
    <scope>NUCLEOTIDE SEQUENCE [LARGE SCALE GENOMIC DNA]</scope>
    <source>
        <strain evidence="9 10">Phaff 52-87</strain>
    </source>
</reference>
<dbReference type="SUPFAM" id="SSF52540">
    <property type="entry name" value="P-loop containing nucleoside triphosphate hydrolases"/>
    <property type="match status" value="1"/>
</dbReference>
<dbReference type="InterPro" id="IPR027417">
    <property type="entry name" value="P-loop_NTPase"/>
</dbReference>
<sequence length="471" mass="51589">MTDVFSLLPDIQLEDYDLLNLFSECNYLAADLAALSSSVDTLARRTRRSEGEVRAFMDAYERELKKGDIDNGPVGISECAAVNMKGGDTAQKDCLLRFFTTGDDLLDSALFGGVGIATGCITEFVGESSVGKSTVLTQLCVSVQLPLVYGGLDREAVYISTEGGLSTHRLNMLLASFRTRYPDARKTISADRIHYVACRDLEEQDHIIQYQLPTFVRNRNIGLIVLDSIASHYRAEQVGSGPSAMYTRGNELLKTASMLRRLAKECRCAVVVANQVTDLFRVNQLMQDAINSASVMTSTPPPQASQSTQACTQKSQSPPISADPNSSTASIPPAAITSDPPLSFDELEAELFASRMEDDDHAVDFDIMELDLQSRFYTGWNWLSDAPSTKSILVREGQGKTTAMGHVWSICVAQRVVLKRETSGIEYDLGRGRRSMEVVFSPYFESGNVVEFEIDNEGVKGVAGSDLSRAQ</sequence>
<dbReference type="Proteomes" id="UP001498771">
    <property type="component" value="Unassembled WGS sequence"/>
</dbReference>
<keyword evidence="9" id="KW-0378">Hydrolase</keyword>
<dbReference type="Gene3D" id="3.40.50.300">
    <property type="entry name" value="P-loop containing nucleotide triphosphate hydrolases"/>
    <property type="match status" value="2"/>
</dbReference>